<feature type="transmembrane region" description="Helical" evidence="1">
    <location>
        <begin position="47"/>
        <end position="69"/>
    </location>
</feature>
<organism evidence="3 4">
    <name type="scientific">Dipteronia sinensis</name>
    <dbReference type="NCBI Taxonomy" id="43782"/>
    <lineage>
        <taxon>Eukaryota</taxon>
        <taxon>Viridiplantae</taxon>
        <taxon>Streptophyta</taxon>
        <taxon>Embryophyta</taxon>
        <taxon>Tracheophyta</taxon>
        <taxon>Spermatophyta</taxon>
        <taxon>Magnoliopsida</taxon>
        <taxon>eudicotyledons</taxon>
        <taxon>Gunneridae</taxon>
        <taxon>Pentapetalae</taxon>
        <taxon>rosids</taxon>
        <taxon>malvids</taxon>
        <taxon>Sapindales</taxon>
        <taxon>Sapindaceae</taxon>
        <taxon>Hippocastanoideae</taxon>
        <taxon>Acereae</taxon>
        <taxon>Dipteronia</taxon>
    </lineage>
</organism>
<evidence type="ECO:0000259" key="2">
    <source>
        <dbReference type="Pfam" id="PF13968"/>
    </source>
</evidence>
<dbReference type="AlphaFoldDB" id="A0AAE0E0X4"/>
<evidence type="ECO:0000313" key="4">
    <source>
        <dbReference type="Proteomes" id="UP001281410"/>
    </source>
</evidence>
<name>A0AAE0E0X4_9ROSI</name>
<comment type="caution">
    <text evidence="3">The sequence shown here is derived from an EMBL/GenBank/DDBJ whole genome shotgun (WGS) entry which is preliminary data.</text>
</comment>
<dbReference type="InterPro" id="IPR025315">
    <property type="entry name" value="DUF4220"/>
</dbReference>
<gene>
    <name evidence="3" type="ORF">Dsin_023705</name>
</gene>
<dbReference type="PANTHER" id="PTHR31325">
    <property type="entry name" value="OS01G0798800 PROTEIN-RELATED"/>
    <property type="match status" value="1"/>
</dbReference>
<evidence type="ECO:0000313" key="3">
    <source>
        <dbReference type="EMBL" id="KAK3200290.1"/>
    </source>
</evidence>
<protein>
    <recommendedName>
        <fullName evidence="2">DUF4220 domain-containing protein</fullName>
    </recommendedName>
</protein>
<feature type="transmembrane region" description="Helical" evidence="1">
    <location>
        <begin position="16"/>
        <end position="35"/>
    </location>
</feature>
<evidence type="ECO:0000256" key="1">
    <source>
        <dbReference type="SAM" id="Phobius"/>
    </source>
</evidence>
<keyword evidence="1" id="KW-0472">Membrane</keyword>
<keyword evidence="1" id="KW-0812">Transmembrane</keyword>
<proteinExistence type="predicted"/>
<keyword evidence="4" id="KW-1185">Reference proteome</keyword>
<reference evidence="3" key="1">
    <citation type="journal article" date="2023" name="Plant J.">
        <title>Genome sequences and population genomics provide insights into the demographic history, inbreeding, and mutation load of two 'living fossil' tree species of Dipteronia.</title>
        <authorList>
            <person name="Feng Y."/>
            <person name="Comes H.P."/>
            <person name="Chen J."/>
            <person name="Zhu S."/>
            <person name="Lu R."/>
            <person name="Zhang X."/>
            <person name="Li P."/>
            <person name="Qiu J."/>
            <person name="Olsen K.M."/>
            <person name="Qiu Y."/>
        </authorList>
    </citation>
    <scope>NUCLEOTIDE SEQUENCE</scope>
    <source>
        <strain evidence="3">NBL</strain>
    </source>
</reference>
<dbReference type="Proteomes" id="UP001281410">
    <property type="component" value="Unassembled WGS sequence"/>
</dbReference>
<feature type="domain" description="DUF4220" evidence="2">
    <location>
        <begin position="52"/>
        <end position="92"/>
    </location>
</feature>
<keyword evidence="1" id="KW-1133">Transmembrane helix</keyword>
<sequence length="111" mass="12674">MVNPIPPKFKKFWDEWNIRGVMLFSLSMQTFLILFAPLRKGTANKLIIMLLWSVYLLADWAANFAVGIISDSQGNPPDASTPSDNSDLLAFWPAISSVTPRWSRHHYCFRS</sequence>
<dbReference type="EMBL" id="JANJYJ010000007">
    <property type="protein sequence ID" value="KAK3200290.1"/>
    <property type="molecule type" value="Genomic_DNA"/>
</dbReference>
<accession>A0AAE0E0X4</accession>
<dbReference type="Pfam" id="PF13968">
    <property type="entry name" value="DUF4220"/>
    <property type="match status" value="1"/>
</dbReference>